<accession>A0A251SXP5</accession>
<reference evidence="2" key="3">
    <citation type="submission" date="2020-06" db="EMBL/GenBank/DDBJ databases">
        <title>Helianthus annuus Genome sequencing and assembly Release 2.</title>
        <authorList>
            <person name="Gouzy J."/>
            <person name="Langlade N."/>
            <person name="Munos S."/>
        </authorList>
    </citation>
    <scope>NUCLEOTIDE SEQUENCE</scope>
    <source>
        <tissue evidence="2">Leaves</tissue>
    </source>
</reference>
<keyword evidence="4" id="KW-1185">Reference proteome</keyword>
<sequence length="50" mass="5573">MPPAGGPVKCNWTEHTSPDGYSTTTTEQLVKANGRNQRSFVWLHICVLDE</sequence>
<feature type="region of interest" description="Disordered" evidence="1">
    <location>
        <begin position="1"/>
        <end position="25"/>
    </location>
</feature>
<dbReference type="Proteomes" id="UP000215914">
    <property type="component" value="Chromosome 13"/>
</dbReference>
<feature type="compositionally biased region" description="Polar residues" evidence="1">
    <location>
        <begin position="13"/>
        <end position="25"/>
    </location>
</feature>
<gene>
    <name evidence="3" type="ORF">HannXRQ_Chr13g0425981</name>
    <name evidence="2" type="ORF">HanXRQr2_Chr05g0221901</name>
</gene>
<evidence type="ECO:0000313" key="2">
    <source>
        <dbReference type="EMBL" id="KAF5806473.1"/>
    </source>
</evidence>
<organism evidence="3 4">
    <name type="scientific">Helianthus annuus</name>
    <name type="common">Common sunflower</name>
    <dbReference type="NCBI Taxonomy" id="4232"/>
    <lineage>
        <taxon>Eukaryota</taxon>
        <taxon>Viridiplantae</taxon>
        <taxon>Streptophyta</taxon>
        <taxon>Embryophyta</taxon>
        <taxon>Tracheophyta</taxon>
        <taxon>Spermatophyta</taxon>
        <taxon>Magnoliopsida</taxon>
        <taxon>eudicotyledons</taxon>
        <taxon>Gunneridae</taxon>
        <taxon>Pentapetalae</taxon>
        <taxon>asterids</taxon>
        <taxon>campanulids</taxon>
        <taxon>Asterales</taxon>
        <taxon>Asteraceae</taxon>
        <taxon>Asteroideae</taxon>
        <taxon>Heliantheae alliance</taxon>
        <taxon>Heliantheae</taxon>
        <taxon>Helianthus</taxon>
    </lineage>
</organism>
<dbReference type="InParanoid" id="A0A251SXP5"/>
<protein>
    <submittedName>
        <fullName evidence="3">Uncharacterized protein</fullName>
    </submittedName>
</protein>
<dbReference type="EMBL" id="MNCJ02000320">
    <property type="protein sequence ID" value="KAF5806473.1"/>
    <property type="molecule type" value="Genomic_DNA"/>
</dbReference>
<evidence type="ECO:0000256" key="1">
    <source>
        <dbReference type="SAM" id="MobiDB-lite"/>
    </source>
</evidence>
<name>A0A251SXP5_HELAN</name>
<reference evidence="2 4" key="1">
    <citation type="journal article" date="2017" name="Nature">
        <title>The sunflower genome provides insights into oil metabolism, flowering and Asterid evolution.</title>
        <authorList>
            <person name="Badouin H."/>
            <person name="Gouzy J."/>
            <person name="Grassa C.J."/>
            <person name="Murat F."/>
            <person name="Staton S.E."/>
            <person name="Cottret L."/>
            <person name="Lelandais-Briere C."/>
            <person name="Owens G.L."/>
            <person name="Carrere S."/>
            <person name="Mayjonade B."/>
            <person name="Legrand L."/>
            <person name="Gill N."/>
            <person name="Kane N.C."/>
            <person name="Bowers J.E."/>
            <person name="Hubner S."/>
            <person name="Bellec A."/>
            <person name="Berard A."/>
            <person name="Berges H."/>
            <person name="Blanchet N."/>
            <person name="Boniface M.C."/>
            <person name="Brunel D."/>
            <person name="Catrice O."/>
            <person name="Chaidir N."/>
            <person name="Claudel C."/>
            <person name="Donnadieu C."/>
            <person name="Faraut T."/>
            <person name="Fievet G."/>
            <person name="Helmstetter N."/>
            <person name="King M."/>
            <person name="Knapp S.J."/>
            <person name="Lai Z."/>
            <person name="Le Paslier M.C."/>
            <person name="Lippi Y."/>
            <person name="Lorenzon L."/>
            <person name="Mandel J.R."/>
            <person name="Marage G."/>
            <person name="Marchand G."/>
            <person name="Marquand E."/>
            <person name="Bret-Mestries E."/>
            <person name="Morien E."/>
            <person name="Nambeesan S."/>
            <person name="Nguyen T."/>
            <person name="Pegot-Espagnet P."/>
            <person name="Pouilly N."/>
            <person name="Raftis F."/>
            <person name="Sallet E."/>
            <person name="Schiex T."/>
            <person name="Thomas J."/>
            <person name="Vandecasteele C."/>
            <person name="Vares D."/>
            <person name="Vear F."/>
            <person name="Vautrin S."/>
            <person name="Crespi M."/>
            <person name="Mangin B."/>
            <person name="Burke J.M."/>
            <person name="Salse J."/>
            <person name="Munos S."/>
            <person name="Vincourt P."/>
            <person name="Rieseberg L.H."/>
            <person name="Langlade N.B."/>
        </authorList>
    </citation>
    <scope>NUCLEOTIDE SEQUENCE [LARGE SCALE GENOMIC DNA]</scope>
    <source>
        <strain evidence="4">cv. SF193</strain>
        <tissue evidence="2">Leaves</tissue>
    </source>
</reference>
<dbReference type="EMBL" id="CM007902">
    <property type="protein sequence ID" value="OTG03610.1"/>
    <property type="molecule type" value="Genomic_DNA"/>
</dbReference>
<dbReference type="Gramene" id="mRNA:HanXRQr2_Chr05g0221901">
    <property type="protein sequence ID" value="mRNA:HanXRQr2_Chr05g0221901"/>
    <property type="gene ID" value="HanXRQr2_Chr05g0221901"/>
</dbReference>
<evidence type="ECO:0000313" key="4">
    <source>
        <dbReference type="Proteomes" id="UP000215914"/>
    </source>
</evidence>
<evidence type="ECO:0000313" key="3">
    <source>
        <dbReference type="EMBL" id="OTG03610.1"/>
    </source>
</evidence>
<proteinExistence type="predicted"/>
<dbReference type="AlphaFoldDB" id="A0A251SXP5"/>
<reference evidence="3" key="2">
    <citation type="submission" date="2017-02" db="EMBL/GenBank/DDBJ databases">
        <title>Sunflower complete genome.</title>
        <authorList>
            <person name="Langlade N."/>
            <person name="Munos S."/>
        </authorList>
    </citation>
    <scope>NUCLEOTIDE SEQUENCE [LARGE SCALE GENOMIC DNA]</scope>
    <source>
        <tissue evidence="3">Leaves</tissue>
    </source>
</reference>